<reference evidence="1" key="2">
    <citation type="submission" date="2025-09" db="UniProtKB">
        <authorList>
            <consortium name="EnsemblPlants"/>
        </authorList>
    </citation>
    <scope>IDENTIFICATION</scope>
</reference>
<accession>A0ACD5WLW5</accession>
<protein>
    <submittedName>
        <fullName evidence="1">Uncharacterized protein</fullName>
    </submittedName>
</protein>
<sequence length="357" mass="41108">MKGSSTTDEGMEVKAPEDVHENVEEDMEQPPDWLPDGWVMEVKRGEDGTRYQYFVSPVSGCKFRMKAEVLNYLFSEMDEYWIQSKESAARGNMLPKKHEWLPKGWLVEIRAGGEKMDKMFKFYVHPAMGVRVLSKEDVLLYVKEMKITECDTDGQCDTNSRDNILAEVEFNPSDLPEGWVKEIVYRKTKKGTRKDPYYTDPVSRYVFRTRRAALRFLDTGKVTNRQFIQKTSVHDVYSFEKSADLHESLSNRLTKKGKDAKTPTSSPKPRGSALWGKKKCNGQTSYDTEDTETDSSTDSVSDEHENIRNKSMKTRRGQLSSPEIIKRPRGRPPKVVKANGWNIQKARTKREIKQHSG</sequence>
<name>A0ACD5WLW5_AVESA</name>
<evidence type="ECO:0000313" key="2">
    <source>
        <dbReference type="Proteomes" id="UP001732700"/>
    </source>
</evidence>
<dbReference type="EnsemblPlants" id="AVESA.00010b.r2.4CG1256830.1">
    <property type="protein sequence ID" value="AVESA.00010b.r2.4CG1256830.1.CDS"/>
    <property type="gene ID" value="AVESA.00010b.r2.4CG1256830"/>
</dbReference>
<keyword evidence="2" id="KW-1185">Reference proteome</keyword>
<evidence type="ECO:0000313" key="1">
    <source>
        <dbReference type="EnsemblPlants" id="AVESA.00010b.r2.4CG1256830.1.CDS"/>
    </source>
</evidence>
<dbReference type="Proteomes" id="UP001732700">
    <property type="component" value="Chromosome 4C"/>
</dbReference>
<organism evidence="1 2">
    <name type="scientific">Avena sativa</name>
    <name type="common">Oat</name>
    <dbReference type="NCBI Taxonomy" id="4498"/>
    <lineage>
        <taxon>Eukaryota</taxon>
        <taxon>Viridiplantae</taxon>
        <taxon>Streptophyta</taxon>
        <taxon>Embryophyta</taxon>
        <taxon>Tracheophyta</taxon>
        <taxon>Spermatophyta</taxon>
        <taxon>Magnoliopsida</taxon>
        <taxon>Liliopsida</taxon>
        <taxon>Poales</taxon>
        <taxon>Poaceae</taxon>
        <taxon>BOP clade</taxon>
        <taxon>Pooideae</taxon>
        <taxon>Poodae</taxon>
        <taxon>Poeae</taxon>
        <taxon>Poeae Chloroplast Group 1 (Aveneae type)</taxon>
        <taxon>Aveninae</taxon>
        <taxon>Avena</taxon>
    </lineage>
</organism>
<proteinExistence type="predicted"/>
<reference evidence="1" key="1">
    <citation type="submission" date="2021-05" db="EMBL/GenBank/DDBJ databases">
        <authorList>
            <person name="Scholz U."/>
            <person name="Mascher M."/>
            <person name="Fiebig A."/>
        </authorList>
    </citation>
    <scope>NUCLEOTIDE SEQUENCE [LARGE SCALE GENOMIC DNA]</scope>
</reference>